<protein>
    <submittedName>
        <fullName evidence="2">Uncharacterized protein</fullName>
    </submittedName>
</protein>
<gene>
    <name evidence="2" type="primary">ga17849</name>
    <name evidence="2" type="ORF">PR202_ga17849</name>
</gene>
<feature type="region of interest" description="Disordered" evidence="1">
    <location>
        <begin position="148"/>
        <end position="170"/>
    </location>
</feature>
<sequence>MRQRRRSRTCTEPARHPTGGPRAGAVSRPVARRPPLASTPFRFRTGPTPPARQLSRSTHMERSGLACPAQRPDVALPFAGPRHDQHSSTYDPVQPTCGSTEQVATCRGSGGGGADSGAVPGLGPSARATAFADKYTWRPMSWEQRVAPCAGEKRSKPRWEKERERERGGRVACDDTGLVRRRHRHRRRCRSSWEPERGEPPPVHAVVLRRLGEGAVSVEFESLLFPSR</sequence>
<evidence type="ECO:0000313" key="3">
    <source>
        <dbReference type="Proteomes" id="UP001054889"/>
    </source>
</evidence>
<dbReference type="AlphaFoldDB" id="A0AAV5CRI4"/>
<feature type="compositionally biased region" description="Basic and acidic residues" evidence="1">
    <location>
        <begin position="151"/>
        <end position="170"/>
    </location>
</feature>
<name>A0AAV5CRI4_ELECO</name>
<reference evidence="2" key="2">
    <citation type="submission" date="2021-12" db="EMBL/GenBank/DDBJ databases">
        <title>Resequencing data analysis of finger millet.</title>
        <authorList>
            <person name="Hatakeyama M."/>
            <person name="Aluri S."/>
            <person name="Balachadran M.T."/>
            <person name="Sivarajan S.R."/>
            <person name="Poveda L."/>
            <person name="Shimizu-Inatsugi R."/>
            <person name="Schlapbach R."/>
            <person name="Sreeman S.M."/>
            <person name="Shimizu K.K."/>
        </authorList>
    </citation>
    <scope>NUCLEOTIDE SEQUENCE</scope>
</reference>
<dbReference type="EMBL" id="BQKI01000008">
    <property type="protein sequence ID" value="GJN00653.1"/>
    <property type="molecule type" value="Genomic_DNA"/>
</dbReference>
<evidence type="ECO:0000313" key="2">
    <source>
        <dbReference type="EMBL" id="GJN00653.1"/>
    </source>
</evidence>
<feature type="region of interest" description="Disordered" evidence="1">
    <location>
        <begin position="1"/>
        <end position="103"/>
    </location>
</feature>
<dbReference type="Proteomes" id="UP001054889">
    <property type="component" value="Unassembled WGS sequence"/>
</dbReference>
<keyword evidence="3" id="KW-1185">Reference proteome</keyword>
<feature type="compositionally biased region" description="Polar residues" evidence="1">
    <location>
        <begin position="87"/>
        <end position="103"/>
    </location>
</feature>
<comment type="caution">
    <text evidence="2">The sequence shown here is derived from an EMBL/GenBank/DDBJ whole genome shotgun (WGS) entry which is preliminary data.</text>
</comment>
<evidence type="ECO:0000256" key="1">
    <source>
        <dbReference type="SAM" id="MobiDB-lite"/>
    </source>
</evidence>
<proteinExistence type="predicted"/>
<organism evidence="2 3">
    <name type="scientific">Eleusine coracana subsp. coracana</name>
    <dbReference type="NCBI Taxonomy" id="191504"/>
    <lineage>
        <taxon>Eukaryota</taxon>
        <taxon>Viridiplantae</taxon>
        <taxon>Streptophyta</taxon>
        <taxon>Embryophyta</taxon>
        <taxon>Tracheophyta</taxon>
        <taxon>Spermatophyta</taxon>
        <taxon>Magnoliopsida</taxon>
        <taxon>Liliopsida</taxon>
        <taxon>Poales</taxon>
        <taxon>Poaceae</taxon>
        <taxon>PACMAD clade</taxon>
        <taxon>Chloridoideae</taxon>
        <taxon>Cynodonteae</taxon>
        <taxon>Eleusininae</taxon>
        <taxon>Eleusine</taxon>
    </lineage>
</organism>
<reference evidence="2" key="1">
    <citation type="journal article" date="2018" name="DNA Res.">
        <title>Multiple hybrid de novo genome assembly of finger millet, an orphan allotetraploid crop.</title>
        <authorList>
            <person name="Hatakeyama M."/>
            <person name="Aluri S."/>
            <person name="Balachadran M.T."/>
            <person name="Sivarajan S.R."/>
            <person name="Patrignani A."/>
            <person name="Gruter S."/>
            <person name="Poveda L."/>
            <person name="Shimizu-Inatsugi R."/>
            <person name="Baeten J."/>
            <person name="Francoijs K.J."/>
            <person name="Nataraja K.N."/>
            <person name="Reddy Y.A.N."/>
            <person name="Phadnis S."/>
            <person name="Ravikumar R.L."/>
            <person name="Schlapbach R."/>
            <person name="Sreeman S.M."/>
            <person name="Shimizu K.K."/>
        </authorList>
    </citation>
    <scope>NUCLEOTIDE SEQUENCE</scope>
</reference>
<accession>A0AAV5CRI4</accession>